<dbReference type="SMART" id="SM00831">
    <property type="entry name" value="Cation_ATPase_N"/>
    <property type="match status" value="1"/>
</dbReference>
<dbReference type="InterPro" id="IPR059000">
    <property type="entry name" value="ATPase_P-type_domA"/>
</dbReference>
<comment type="caution">
    <text evidence="21">The sequence shown here is derived from an EMBL/GenBank/DDBJ whole genome shotgun (WGS) entry which is preliminary data.</text>
</comment>
<dbReference type="SFLD" id="SFLDF00027">
    <property type="entry name" value="p-type_atpase"/>
    <property type="match status" value="1"/>
</dbReference>
<dbReference type="GO" id="GO:0005391">
    <property type="term" value="F:P-type sodium:potassium-exchanging transporter activity"/>
    <property type="evidence" value="ECO:0007669"/>
    <property type="project" value="TreeGrafter"/>
</dbReference>
<dbReference type="SUPFAM" id="SSF56784">
    <property type="entry name" value="HAD-like"/>
    <property type="match status" value="1"/>
</dbReference>
<gene>
    <name evidence="21" type="ORF">KHA99_05460</name>
</gene>
<name>A0A942YUF3_9BACI</name>
<keyword evidence="9" id="KW-0479">Metal-binding</keyword>
<evidence type="ECO:0000256" key="3">
    <source>
        <dbReference type="ARBA" id="ARBA00012790"/>
    </source>
</evidence>
<sequence>MKFHEMEIKQVERALETDFSSGLSAEEVKKRVKQFGLNELEEGEKQSALLLFFSQFKDFMVLVLLAATLISGLLGEYIDAIAIIAIVIINGFLGFFQERRAEKSLQALKELSAPQVSVLRDGKWMKIPSKEIVVGDILKFTSGDRIGADVRLIESKSLEIEESALTGESVPVSKITEKLTNENPGIGDMENTAFMGTMVTRGNGVGVVIAIGMKTAMGQIAGLLQTAESQETPLQRRLEQLGKILITVALLLTFLVVAVGVIQGHDIYTMFLAGVSLAVAAIPEGLPAIVTVALSLGVQKMIKQKAIVRKLPAVETLGCASVICSDKTGTMTQNKMTVTHLWSGGQTWTVDGGGYQPKGDFYRNEKKVHPKDEKALQQMLIFGMLCNHSEINLKGEDYILDGDPTEGALLVSAMKAGFNRPKLLEEFTIMNEFPFDSSRKMMSIHVKDKQGRHFIITKGAPDVILGISESILWDGRTQYLNKETNQKVQSAIDNLASQALRTIAIAFKPIPANTYIFSEKEAESKLTFIGVQGMIDPPRPEVKLAVKECKEAGIKTVMITGDHAITAKAIAAQLGILTSKSKVLDGKQLSEMSVEDLENVVEDVSVFARVSPEHKLKIVKALQNRGHIVAMTGDGVNDAPAIKAADIGVAMGITGTDVAKEASALVLLDDNFATIKAAIKEGRNIYENIRKFVRYLLASNVGEILVMLFAMLLGLPLPLVPIQILWVNLVTDGLPAMALGLDRPEENVMKRGPRSPNEGVFSRGLGWKVVSRGFLIGLVTLFAFMIVYHNDPSQLQYAQTVAFATLVMAQLIHVFDCRSEKSVLSRNPFGNQYLVWAVISSLLMVLVVIYYPPLQPIFHTLPIAAKDWLLIIGLSSIPTFLLAGSFLLRKTK</sequence>
<evidence type="ECO:0000256" key="18">
    <source>
        <dbReference type="ARBA" id="ARBA00048694"/>
    </source>
</evidence>
<evidence type="ECO:0000256" key="17">
    <source>
        <dbReference type="ARBA" id="ARBA00023136"/>
    </source>
</evidence>
<dbReference type="Gene3D" id="3.40.1110.10">
    <property type="entry name" value="Calcium-transporting ATPase, cytoplasmic domain N"/>
    <property type="match status" value="1"/>
</dbReference>
<evidence type="ECO:0000256" key="11">
    <source>
        <dbReference type="ARBA" id="ARBA00022837"/>
    </source>
</evidence>
<dbReference type="InterPro" id="IPR036412">
    <property type="entry name" value="HAD-like_sf"/>
</dbReference>
<dbReference type="GO" id="GO:0030007">
    <property type="term" value="P:intracellular potassium ion homeostasis"/>
    <property type="evidence" value="ECO:0007669"/>
    <property type="project" value="TreeGrafter"/>
</dbReference>
<feature type="transmembrane region" description="Helical" evidence="19">
    <location>
        <begin position="268"/>
        <end position="296"/>
    </location>
</feature>
<keyword evidence="17 19" id="KW-0472">Membrane</keyword>
<evidence type="ECO:0000256" key="5">
    <source>
        <dbReference type="ARBA" id="ARBA00022475"/>
    </source>
</evidence>
<evidence type="ECO:0000256" key="19">
    <source>
        <dbReference type="SAM" id="Phobius"/>
    </source>
</evidence>
<keyword evidence="14" id="KW-1278">Translocase</keyword>
<dbReference type="GO" id="GO:0046872">
    <property type="term" value="F:metal ion binding"/>
    <property type="evidence" value="ECO:0007669"/>
    <property type="project" value="UniProtKB-KW"/>
</dbReference>
<dbReference type="InterPro" id="IPR023298">
    <property type="entry name" value="ATPase_P-typ_TM_dom_sf"/>
</dbReference>
<dbReference type="FunFam" id="3.40.50.1000:FF:000028">
    <property type="entry name" value="Calcium-transporting P-type ATPase, putative"/>
    <property type="match status" value="1"/>
</dbReference>
<dbReference type="GO" id="GO:1902600">
    <property type="term" value="P:proton transmembrane transport"/>
    <property type="evidence" value="ECO:0007669"/>
    <property type="project" value="TreeGrafter"/>
</dbReference>
<dbReference type="PRINTS" id="PR00120">
    <property type="entry name" value="HATPASE"/>
</dbReference>
<dbReference type="GO" id="GO:0006883">
    <property type="term" value="P:intracellular sodium ion homeostasis"/>
    <property type="evidence" value="ECO:0007669"/>
    <property type="project" value="TreeGrafter"/>
</dbReference>
<dbReference type="PROSITE" id="PS00154">
    <property type="entry name" value="ATPASE_E1_E2"/>
    <property type="match status" value="1"/>
</dbReference>
<feature type="domain" description="Cation-transporting P-type ATPase N-terminal" evidence="20">
    <location>
        <begin position="2"/>
        <end position="76"/>
    </location>
</feature>
<dbReference type="EC" id="7.2.2.10" evidence="3"/>
<dbReference type="PANTHER" id="PTHR43294">
    <property type="entry name" value="SODIUM/POTASSIUM-TRANSPORTING ATPASE SUBUNIT ALPHA"/>
    <property type="match status" value="1"/>
</dbReference>
<keyword evidence="11" id="KW-0106">Calcium</keyword>
<dbReference type="InterPro" id="IPR001757">
    <property type="entry name" value="P_typ_ATPase"/>
</dbReference>
<dbReference type="Pfam" id="PF00690">
    <property type="entry name" value="Cation_ATPase_N"/>
    <property type="match status" value="1"/>
</dbReference>
<dbReference type="Pfam" id="PF00689">
    <property type="entry name" value="Cation_ATPase_C"/>
    <property type="match status" value="1"/>
</dbReference>
<dbReference type="InterPro" id="IPR018303">
    <property type="entry name" value="ATPase_P-typ_P_site"/>
</dbReference>
<organism evidence="21 22">
    <name type="scientific">Neobacillus rhizophilus</name>
    <dbReference type="NCBI Taxonomy" id="2833579"/>
    <lineage>
        <taxon>Bacteria</taxon>
        <taxon>Bacillati</taxon>
        <taxon>Bacillota</taxon>
        <taxon>Bacilli</taxon>
        <taxon>Bacillales</taxon>
        <taxon>Bacillaceae</taxon>
        <taxon>Neobacillus</taxon>
    </lineage>
</organism>
<evidence type="ECO:0000256" key="1">
    <source>
        <dbReference type="ARBA" id="ARBA00004651"/>
    </source>
</evidence>
<evidence type="ECO:0000256" key="10">
    <source>
        <dbReference type="ARBA" id="ARBA00022741"/>
    </source>
</evidence>
<dbReference type="InterPro" id="IPR008250">
    <property type="entry name" value="ATPase_P-typ_transduc_dom_A_sf"/>
</dbReference>
<evidence type="ECO:0000256" key="2">
    <source>
        <dbReference type="ARBA" id="ARBA00005675"/>
    </source>
</evidence>
<evidence type="ECO:0000256" key="12">
    <source>
        <dbReference type="ARBA" id="ARBA00022840"/>
    </source>
</evidence>
<dbReference type="Gene3D" id="3.40.50.1000">
    <property type="entry name" value="HAD superfamily/HAD-like"/>
    <property type="match status" value="1"/>
</dbReference>
<feature type="transmembrane region" description="Helical" evidence="19">
    <location>
        <begin position="833"/>
        <end position="853"/>
    </location>
</feature>
<keyword evidence="5" id="KW-1003">Cell membrane</keyword>
<dbReference type="InterPro" id="IPR050510">
    <property type="entry name" value="Cation_transp_ATPase_P-type"/>
</dbReference>
<dbReference type="InterPro" id="IPR005782">
    <property type="entry name" value="P-type_ATPase_IIA"/>
</dbReference>
<dbReference type="AlphaFoldDB" id="A0A942YUF3"/>
<dbReference type="InterPro" id="IPR023214">
    <property type="entry name" value="HAD_sf"/>
</dbReference>
<feature type="transmembrane region" description="Helical" evidence="19">
    <location>
        <begin position="719"/>
        <end position="741"/>
    </location>
</feature>
<feature type="transmembrane region" description="Helical" evidence="19">
    <location>
        <begin position="769"/>
        <end position="788"/>
    </location>
</feature>
<protein>
    <recommendedName>
        <fullName evidence="3">P-type Ca(2+) transporter</fullName>
        <ecNumber evidence="3">7.2.2.10</ecNumber>
    </recommendedName>
</protein>
<dbReference type="InterPro" id="IPR044492">
    <property type="entry name" value="P_typ_ATPase_HD_dom"/>
</dbReference>
<evidence type="ECO:0000313" key="21">
    <source>
        <dbReference type="EMBL" id="MBS4211905.1"/>
    </source>
</evidence>
<dbReference type="Proteomes" id="UP000679749">
    <property type="component" value="Unassembled WGS sequence"/>
</dbReference>
<feature type="transmembrane region" description="Helical" evidence="19">
    <location>
        <begin position="868"/>
        <end position="888"/>
    </location>
</feature>
<evidence type="ECO:0000256" key="13">
    <source>
        <dbReference type="ARBA" id="ARBA00022842"/>
    </source>
</evidence>
<dbReference type="InterPro" id="IPR006068">
    <property type="entry name" value="ATPase_P-typ_cation-transptr_C"/>
</dbReference>
<evidence type="ECO:0000256" key="16">
    <source>
        <dbReference type="ARBA" id="ARBA00023065"/>
    </source>
</evidence>
<keyword evidence="10" id="KW-0547">Nucleotide-binding</keyword>
<dbReference type="PANTHER" id="PTHR43294:SF21">
    <property type="entry name" value="CATION TRANSPORTING ATPASE"/>
    <property type="match status" value="1"/>
</dbReference>
<dbReference type="GO" id="GO:0036376">
    <property type="term" value="P:sodium ion export across plasma membrane"/>
    <property type="evidence" value="ECO:0007669"/>
    <property type="project" value="TreeGrafter"/>
</dbReference>
<keyword evidence="4" id="KW-0813">Transport</keyword>
<dbReference type="GO" id="GO:0016887">
    <property type="term" value="F:ATP hydrolysis activity"/>
    <property type="evidence" value="ECO:0007669"/>
    <property type="project" value="InterPro"/>
</dbReference>
<dbReference type="SFLD" id="SFLDS00003">
    <property type="entry name" value="Haloacid_Dehalogenase"/>
    <property type="match status" value="1"/>
</dbReference>
<feature type="transmembrane region" description="Helical" evidence="19">
    <location>
        <begin position="48"/>
        <end position="71"/>
    </location>
</feature>
<keyword evidence="13" id="KW-0460">Magnesium</keyword>
<evidence type="ECO:0000256" key="9">
    <source>
        <dbReference type="ARBA" id="ARBA00022723"/>
    </source>
</evidence>
<proteinExistence type="inferred from homology"/>
<dbReference type="RefSeq" id="WP_213116383.1">
    <property type="nucleotide sequence ID" value="NZ_JAGYPF010000001.1"/>
</dbReference>
<comment type="subcellular location">
    <subcellularLocation>
        <location evidence="1">Cell membrane</location>
        <topology evidence="1">Multi-pass membrane protein</topology>
    </subcellularLocation>
</comment>
<evidence type="ECO:0000256" key="8">
    <source>
        <dbReference type="ARBA" id="ARBA00022692"/>
    </source>
</evidence>
<feature type="transmembrane region" description="Helical" evidence="19">
    <location>
        <begin position="692"/>
        <end position="713"/>
    </location>
</feature>
<keyword evidence="8 19" id="KW-0812">Transmembrane</keyword>
<dbReference type="SUPFAM" id="SSF81653">
    <property type="entry name" value="Calcium ATPase, transduction domain A"/>
    <property type="match status" value="1"/>
</dbReference>
<accession>A0A942YUF3</accession>
<keyword evidence="22" id="KW-1185">Reference proteome</keyword>
<dbReference type="SUPFAM" id="SSF81660">
    <property type="entry name" value="Metal cation-transporting ATPase, ATP-binding domain N"/>
    <property type="match status" value="1"/>
</dbReference>
<dbReference type="Gene3D" id="1.20.1110.10">
    <property type="entry name" value="Calcium-transporting ATPase, transmembrane domain"/>
    <property type="match status" value="1"/>
</dbReference>
<dbReference type="GO" id="GO:1990573">
    <property type="term" value="P:potassium ion import across plasma membrane"/>
    <property type="evidence" value="ECO:0007669"/>
    <property type="project" value="TreeGrafter"/>
</dbReference>
<evidence type="ECO:0000256" key="7">
    <source>
        <dbReference type="ARBA" id="ARBA00022568"/>
    </source>
</evidence>
<feature type="transmembrane region" description="Helical" evidence="19">
    <location>
        <begin position="794"/>
        <end position="812"/>
    </location>
</feature>
<dbReference type="InterPro" id="IPR004014">
    <property type="entry name" value="ATPase_P-typ_cation-transptr_N"/>
</dbReference>
<dbReference type="SFLD" id="SFLDG00002">
    <property type="entry name" value="C1.7:_P-type_atpase_like"/>
    <property type="match status" value="1"/>
</dbReference>
<dbReference type="GO" id="GO:0005886">
    <property type="term" value="C:plasma membrane"/>
    <property type="evidence" value="ECO:0007669"/>
    <property type="project" value="UniProtKB-SubCell"/>
</dbReference>
<dbReference type="SUPFAM" id="SSF81665">
    <property type="entry name" value="Calcium ATPase, transmembrane domain M"/>
    <property type="match status" value="1"/>
</dbReference>
<dbReference type="GO" id="GO:0005388">
    <property type="term" value="F:P-type calcium transporter activity"/>
    <property type="evidence" value="ECO:0007669"/>
    <property type="project" value="UniProtKB-EC"/>
</dbReference>
<evidence type="ECO:0000313" key="22">
    <source>
        <dbReference type="Proteomes" id="UP000679749"/>
    </source>
</evidence>
<evidence type="ECO:0000256" key="4">
    <source>
        <dbReference type="ARBA" id="ARBA00022448"/>
    </source>
</evidence>
<dbReference type="NCBIfam" id="TIGR01116">
    <property type="entry name" value="ATPase-IIA1_Ca"/>
    <property type="match status" value="1"/>
</dbReference>
<feature type="transmembrane region" description="Helical" evidence="19">
    <location>
        <begin position="77"/>
        <end position="96"/>
    </location>
</feature>
<keyword evidence="15 19" id="KW-1133">Transmembrane helix</keyword>
<dbReference type="Gene3D" id="2.70.150.10">
    <property type="entry name" value="Calcium-transporting ATPase, cytoplasmic transduction domain A"/>
    <property type="match status" value="1"/>
</dbReference>
<dbReference type="CDD" id="cd02089">
    <property type="entry name" value="P-type_ATPase_Ca_prok"/>
    <property type="match status" value="1"/>
</dbReference>
<comment type="catalytic activity">
    <reaction evidence="18">
        <text>Ca(2+)(in) + ATP + H2O = Ca(2+)(out) + ADP + phosphate + H(+)</text>
        <dbReference type="Rhea" id="RHEA:18105"/>
        <dbReference type="ChEBI" id="CHEBI:15377"/>
        <dbReference type="ChEBI" id="CHEBI:15378"/>
        <dbReference type="ChEBI" id="CHEBI:29108"/>
        <dbReference type="ChEBI" id="CHEBI:30616"/>
        <dbReference type="ChEBI" id="CHEBI:43474"/>
        <dbReference type="ChEBI" id="CHEBI:456216"/>
        <dbReference type="EC" id="7.2.2.10"/>
    </reaction>
</comment>
<dbReference type="InterPro" id="IPR023299">
    <property type="entry name" value="ATPase_P-typ_cyto_dom_N"/>
</dbReference>
<dbReference type="Pfam" id="PF00122">
    <property type="entry name" value="E1-E2_ATPase"/>
    <property type="match status" value="1"/>
</dbReference>
<evidence type="ECO:0000256" key="6">
    <source>
        <dbReference type="ARBA" id="ARBA00022553"/>
    </source>
</evidence>
<keyword evidence="16" id="KW-0406">Ion transport</keyword>
<dbReference type="Pfam" id="PF13246">
    <property type="entry name" value="Cation_ATPase"/>
    <property type="match status" value="1"/>
</dbReference>
<evidence type="ECO:0000259" key="20">
    <source>
        <dbReference type="SMART" id="SM00831"/>
    </source>
</evidence>
<reference evidence="21" key="1">
    <citation type="submission" date="2021-05" db="EMBL/GenBank/DDBJ databases">
        <title>Novel Bacillus species.</title>
        <authorList>
            <person name="Liu G."/>
        </authorList>
    </citation>
    <scope>NUCLEOTIDE SEQUENCE</scope>
    <source>
        <strain evidence="21">FJAT-49825</strain>
    </source>
</reference>
<comment type="similarity">
    <text evidence="2">Belongs to the cation transport ATPase (P-type) (TC 3.A.3) family. Type IIA subfamily.</text>
</comment>
<keyword evidence="12" id="KW-0067">ATP-binding</keyword>
<keyword evidence="7" id="KW-0109">Calcium transport</keyword>
<feature type="transmembrane region" description="Helical" evidence="19">
    <location>
        <begin position="244"/>
        <end position="262"/>
    </location>
</feature>
<dbReference type="EMBL" id="JAGYPF010000001">
    <property type="protein sequence ID" value="MBS4211905.1"/>
    <property type="molecule type" value="Genomic_DNA"/>
</dbReference>
<dbReference type="PRINTS" id="PR00119">
    <property type="entry name" value="CATATPASE"/>
</dbReference>
<dbReference type="NCBIfam" id="TIGR01494">
    <property type="entry name" value="ATPase_P-type"/>
    <property type="match status" value="2"/>
</dbReference>
<evidence type="ECO:0000256" key="15">
    <source>
        <dbReference type="ARBA" id="ARBA00022989"/>
    </source>
</evidence>
<dbReference type="FunFam" id="1.20.1110.10:FF:000065">
    <property type="entry name" value="Sarcoplasmic/endoplasmic reticulum calcium ATPase 1"/>
    <property type="match status" value="1"/>
</dbReference>
<dbReference type="GO" id="GO:0005524">
    <property type="term" value="F:ATP binding"/>
    <property type="evidence" value="ECO:0007669"/>
    <property type="project" value="UniProtKB-KW"/>
</dbReference>
<keyword evidence="6" id="KW-0597">Phosphoprotein</keyword>
<evidence type="ECO:0000256" key="14">
    <source>
        <dbReference type="ARBA" id="ARBA00022967"/>
    </source>
</evidence>
<dbReference type="FunFam" id="2.70.150.10:FF:000016">
    <property type="entry name" value="Calcium-transporting P-type ATPase putative"/>
    <property type="match status" value="1"/>
</dbReference>